<keyword evidence="1" id="KW-0808">Transferase</keyword>
<evidence type="ECO:0000313" key="5">
    <source>
        <dbReference type="Proteomes" id="UP001064933"/>
    </source>
</evidence>
<evidence type="ECO:0000259" key="3">
    <source>
        <dbReference type="PROSITE" id="PS51186"/>
    </source>
</evidence>
<dbReference type="SUPFAM" id="SSF55729">
    <property type="entry name" value="Acyl-CoA N-acyltransferases (Nat)"/>
    <property type="match status" value="1"/>
</dbReference>
<gene>
    <name evidence="4" type="ORF">N4261_01365</name>
</gene>
<dbReference type="PANTHER" id="PTHR43877:SF1">
    <property type="entry name" value="ACETYLTRANSFERASE"/>
    <property type="match status" value="1"/>
</dbReference>
<keyword evidence="5" id="KW-1185">Reference proteome</keyword>
<evidence type="ECO:0000313" key="4">
    <source>
        <dbReference type="EMBL" id="UXH78618.1"/>
    </source>
</evidence>
<dbReference type="Proteomes" id="UP001064933">
    <property type="component" value="Chromosome"/>
</dbReference>
<dbReference type="InterPro" id="IPR016181">
    <property type="entry name" value="Acyl_CoA_acyltransferase"/>
</dbReference>
<accession>A0ABY6B4Z0</accession>
<dbReference type="CDD" id="cd04301">
    <property type="entry name" value="NAT_SF"/>
    <property type="match status" value="1"/>
</dbReference>
<name>A0ABY6B4Z0_9BURK</name>
<dbReference type="InterPro" id="IPR050832">
    <property type="entry name" value="Bact_Acetyltransf"/>
</dbReference>
<keyword evidence="2" id="KW-0012">Acyltransferase</keyword>
<dbReference type="PANTHER" id="PTHR43877">
    <property type="entry name" value="AMINOALKYLPHOSPHONATE N-ACETYLTRANSFERASE-RELATED-RELATED"/>
    <property type="match status" value="1"/>
</dbReference>
<feature type="domain" description="N-acetyltransferase" evidence="3">
    <location>
        <begin position="18"/>
        <end position="169"/>
    </location>
</feature>
<evidence type="ECO:0000256" key="2">
    <source>
        <dbReference type="ARBA" id="ARBA00023315"/>
    </source>
</evidence>
<proteinExistence type="predicted"/>
<reference evidence="4" key="1">
    <citation type="submission" date="2022-10" db="EMBL/GenBank/DDBJ databases">
        <title>Characterization and whole genome sequencing of a new Roseateles species, isolated from fresh water.</title>
        <authorList>
            <person name="Guliayeva D.Y."/>
            <person name="Akhremchuk A.E."/>
            <person name="Sikolenko M.A."/>
            <person name="Valentovich L.N."/>
            <person name="Sidarenka A.V."/>
        </authorList>
    </citation>
    <scope>NUCLEOTIDE SEQUENCE</scope>
    <source>
        <strain evidence="4">BIM B-1768</strain>
    </source>
</reference>
<organism evidence="4 5">
    <name type="scientific">Roseateles amylovorans</name>
    <dbReference type="NCBI Taxonomy" id="2978473"/>
    <lineage>
        <taxon>Bacteria</taxon>
        <taxon>Pseudomonadati</taxon>
        <taxon>Pseudomonadota</taxon>
        <taxon>Betaproteobacteria</taxon>
        <taxon>Burkholderiales</taxon>
        <taxon>Sphaerotilaceae</taxon>
        <taxon>Roseateles</taxon>
    </lineage>
</organism>
<dbReference type="RefSeq" id="WP_261758449.1">
    <property type="nucleotide sequence ID" value="NZ_CP104562.2"/>
</dbReference>
<dbReference type="InterPro" id="IPR000182">
    <property type="entry name" value="GNAT_dom"/>
</dbReference>
<sequence length="170" mass="19037">MTSGKTPDRPTGALSATLRLTPVSPDDAEALIVLRIAAMKPSLERLGRFDPQRARERFLASFDPALTRHIEVDRQRLGFVVIRPQPDWLLLDHLYLHPDAQGRGLGAAVLQRVFAQAEALGLPVRVGALRGSDANRFYQRHGFLWVEESEFDLYYLRPRSTVLANPPAEA</sequence>
<dbReference type="PROSITE" id="PS51186">
    <property type="entry name" value="GNAT"/>
    <property type="match status" value="1"/>
</dbReference>
<evidence type="ECO:0000256" key="1">
    <source>
        <dbReference type="ARBA" id="ARBA00022679"/>
    </source>
</evidence>
<protein>
    <submittedName>
        <fullName evidence="4">GNAT family N-acetyltransferase</fullName>
    </submittedName>
</protein>
<dbReference type="Gene3D" id="3.40.630.30">
    <property type="match status" value="1"/>
</dbReference>
<dbReference type="EMBL" id="CP104562">
    <property type="protein sequence ID" value="UXH78618.1"/>
    <property type="molecule type" value="Genomic_DNA"/>
</dbReference>
<dbReference type="Pfam" id="PF13508">
    <property type="entry name" value="Acetyltransf_7"/>
    <property type="match status" value="1"/>
</dbReference>